<dbReference type="AlphaFoldDB" id="A0A1H4C6P4"/>
<dbReference type="Proteomes" id="UP000199394">
    <property type="component" value="Unassembled WGS sequence"/>
</dbReference>
<keyword evidence="2" id="KW-1185">Reference proteome</keyword>
<evidence type="ECO:0000313" key="2">
    <source>
        <dbReference type="Proteomes" id="UP000199394"/>
    </source>
</evidence>
<organism evidence="1 2">
    <name type="scientific">Eubacterium aggregans</name>
    <dbReference type="NCBI Taxonomy" id="81409"/>
    <lineage>
        <taxon>Bacteria</taxon>
        <taxon>Bacillati</taxon>
        <taxon>Bacillota</taxon>
        <taxon>Clostridia</taxon>
        <taxon>Eubacteriales</taxon>
        <taxon>Eubacteriaceae</taxon>
        <taxon>Eubacterium</taxon>
    </lineage>
</organism>
<name>A0A1H4C6P4_9FIRM</name>
<reference evidence="1 2" key="1">
    <citation type="submission" date="2016-10" db="EMBL/GenBank/DDBJ databases">
        <authorList>
            <person name="de Groot N.N."/>
        </authorList>
    </citation>
    <scope>NUCLEOTIDE SEQUENCE [LARGE SCALE GENOMIC DNA]</scope>
    <source>
        <strain evidence="1 2">SR12</strain>
    </source>
</reference>
<accession>A0A1H4C6P4</accession>
<gene>
    <name evidence="1" type="ORF">SAMN04515656_1146</name>
</gene>
<dbReference type="STRING" id="81409.SAMN04515656_1146"/>
<evidence type="ECO:0000313" key="1">
    <source>
        <dbReference type="EMBL" id="SEA55990.1"/>
    </source>
</evidence>
<dbReference type="EMBL" id="FNRK01000014">
    <property type="protein sequence ID" value="SEA55990.1"/>
    <property type="molecule type" value="Genomic_DNA"/>
</dbReference>
<protein>
    <submittedName>
        <fullName evidence="1">Uncharacterized protein</fullName>
    </submittedName>
</protein>
<sequence length="83" mass="8975">MLSLRLLADSDMECPKIPRVSVDCIPGTATLRRTGAACTTSGNMTVIQSANSRPITTTSSGQTPLTFTLTQRLPRLLRSFFTT</sequence>
<proteinExistence type="predicted"/>